<dbReference type="PANTHER" id="PTHR19879">
    <property type="entry name" value="TRANSCRIPTION INITIATION FACTOR TFIID"/>
    <property type="match status" value="1"/>
</dbReference>
<dbReference type="InterPro" id="IPR002372">
    <property type="entry name" value="PQQ_rpt_dom"/>
</dbReference>
<feature type="compositionally biased region" description="Low complexity" evidence="4">
    <location>
        <begin position="1650"/>
        <end position="1666"/>
    </location>
</feature>
<dbReference type="RefSeq" id="WP_179817142.1">
    <property type="nucleotide sequence ID" value="NZ_JACBZD010000002.1"/>
</dbReference>
<sequence length="2092" mass="224448">MLGNSDQTWAQRPLDFFISYSPADERWATWMAWTLEEAGYRTMVQAWDFVPGTNFMEYMDRGVREAAVVLAVLSGNYERSRFGRLEWQAAMRSDPDNPGARLVTVRVEDVPVEGLLANITYVDLAPVTDAETARWMLLTRLEQALAGRARPLARPGYPGGGAERSPSGGWAVPGRPWEIDGVPPWEAGPGRTDPGPAGRRRPAAAPPFPPSRPERAAGPRERLTVLHVAGPGFGAGEEPGAAQTRLWSQVQRLTDAGAPPPDLLVVTGDLTTSGRPREFEQALTFLTGLRVLLGLEPHRLVVVPGGGDVNRLACLAYFTERESEDREPIPPFFPKLKHFAALFHELYQGLELVFDEAQPWTLFEVPELRTVVAGLNSTIAVTHRPDDDYGWLGGEQATWFAQRLARYEELGWLRLGAVRHPPTGRGAAGAEALRDTTVLRQLLSPHLHLLLHGPGAGGRSEPLAEESGPSAPGRYQLLRITAEGLRRWRGAPAEAGPGGVPGAPEDLPRIWPAAHAALVGAPPPAAPAPPARPDPPTLGGGRSGRGGADSNPAGADSGGRRAGDRAPGRGSTGAWPALGGGPRDIPTPTELLLDRLEETCRVRHPDAAVRRVPGNPAHLLVTYREDGIVRQQRVAACPGTPTREDVAAFQDAVHASAAESNAELVYDGPPPAETIRAWGRRQGVLVRSLLEFQGLLDLTDYVTRQTRRLTLDTRYPPRLYLPQRYRTLNEGEGEVRQDVVDELLRLLGSDHGRFLLLLGDFGHGKTFALHEVARRIPAELPHLVPILIELRALDKAHGVDGLVAAHLANHGEVDFNLRAFRFMLREGRIVLLFDGFDELATRISFERATEHLQKLLDAAVDDAKIVVSSRTQHFRSNAQVFTALGEQVGLLPHRRVLTLEDFTHEQIRVYLTAHFAGDADAAERRMRLLSAVPNLLSLCRNPRLLGFVAALDEERLRAAAGSGRVLSAAGLYQHLLEEWLEFEEQRGRGIPGAPPGLSTDELWRGVTALALRMWEADMPALRMADLTDVARALAEVAVDQRSVAQLTHAIGAGSLLVRTEEGLFGFIHGSVAEWLVARAAARQLGGENGPGGPDVPLAGLPVLHRRPLTQLAVDFLCDLADPRACQEWARWVRSGTADAGEAARANADRILARLRVPTQTDLRGAVLRGEDLSHRDLAGVDLTGADLRRARLVSANLSGAKLARAQLTGARLDGADLSGADLTGADLRGARLIRTDVTGAKVAGSSWNRAALITATGGPELAEAPDLIGAAVVPGSRVELGLRPSTVGVPYGFDLETSRLPEPISYSRDSDVLAVGSEDGSVMVCDGSNGTPLRRLRGHTARVYAVRFAGQLLFTGAADGAVCLWNAADGRLVHRLEGHRAGVWPMAPGPHGRVLATGDRAGTVRLWDTATGTLLHTLDGHTPTVYTAGFDPDERLLVVGDDAGRVTVWDAAAGRLVYELPGHVGPVYRARFSPDGALVATADRGPEGPGGNGGAGGAVRVWDAATGELLHEMTGLGGRVYTLSFRPVREGMLLAAGDTGGGVHVWVPSTGVRVPVRDPATGRTMAQPKRDSGAVYRVVFSQDGQLLAASHSSGAVRVWRVAEEPRRVPIQDAPPGSDGRGGDRDPRGERGGERERLTLRAAPGRLPASGRPTAPGGVGPGRAAAPGGPPPPPPPPPAARQAHEPVLRELPVQPDAHEGSVWACAFRPDGSRLVTSDNDGTLRLWDPVRGQGRHILRGHGRRIGQVAFSGAGDLLAVASNDGVVRLWDPVTGRRTAELTGRSGRLISASFTPDGRRLATATNDGDVHLWEPVSARFVRGLDVETDHVWAEAFSPDGQLLATANDDETVRLWDRDVGTPRGVLRGHRGRARTLAFTSTGATLATGCDDGLVRLWDVAAGTCTAELAGHSDRVYAVAFPPDDAWLLSVGWDGDVLVWERGRLRHRLRRHTGRLWTAAVHPDGRVAATGGDDSVVRLWDAAAGRLVGELEGAAGAVMSLAFSPDGRLLAGGGEDGVVRLWRVFTEDGGRTVRTVQKGGLLGMPEGWAAVTPGGRYKYEGEVAGEFWHVVGLTRFEPGELDEHLPEVGRMSLEEEL</sequence>
<feature type="repeat" description="WD" evidence="3">
    <location>
        <begin position="1944"/>
        <end position="1985"/>
    </location>
</feature>
<feature type="compositionally biased region" description="Pro residues" evidence="4">
    <location>
        <begin position="1667"/>
        <end position="1678"/>
    </location>
</feature>
<evidence type="ECO:0000256" key="3">
    <source>
        <dbReference type="PROSITE-ProRule" id="PRU00221"/>
    </source>
</evidence>
<dbReference type="Gene3D" id="2.160.20.80">
    <property type="entry name" value="E3 ubiquitin-protein ligase SopA"/>
    <property type="match status" value="1"/>
</dbReference>
<feature type="repeat" description="WD" evidence="3">
    <location>
        <begin position="1778"/>
        <end position="1810"/>
    </location>
</feature>
<dbReference type="InterPro" id="IPR019775">
    <property type="entry name" value="WD40_repeat_CS"/>
</dbReference>
<feature type="repeat" description="WD" evidence="3">
    <location>
        <begin position="1376"/>
        <end position="1417"/>
    </location>
</feature>
<feature type="repeat" description="WD" evidence="3">
    <location>
        <begin position="1568"/>
        <end position="1601"/>
    </location>
</feature>
<dbReference type="SUPFAM" id="SSF50978">
    <property type="entry name" value="WD40 repeat-like"/>
    <property type="match status" value="2"/>
</dbReference>
<dbReference type="CDD" id="cd00200">
    <property type="entry name" value="WD40"/>
    <property type="match status" value="2"/>
</dbReference>
<feature type="repeat" description="WD" evidence="3">
    <location>
        <begin position="1986"/>
        <end position="2019"/>
    </location>
</feature>
<dbReference type="SUPFAM" id="SSF52200">
    <property type="entry name" value="Toll/Interleukin receptor TIR domain"/>
    <property type="match status" value="1"/>
</dbReference>
<name>A0A853A1L7_9ACTN</name>
<feature type="region of interest" description="Disordered" evidence="4">
    <location>
        <begin position="151"/>
        <end position="218"/>
    </location>
</feature>
<evidence type="ECO:0000259" key="6">
    <source>
        <dbReference type="PROSITE" id="PS50837"/>
    </source>
</evidence>
<feature type="region of interest" description="Disordered" evidence="4">
    <location>
        <begin position="450"/>
        <end position="474"/>
    </location>
</feature>
<evidence type="ECO:0000256" key="1">
    <source>
        <dbReference type="ARBA" id="ARBA00022574"/>
    </source>
</evidence>
<dbReference type="InterPro" id="IPR035897">
    <property type="entry name" value="Toll_tir_struct_dom_sf"/>
</dbReference>
<dbReference type="PROSITE" id="PS50837">
    <property type="entry name" value="NACHT"/>
    <property type="match status" value="1"/>
</dbReference>
<dbReference type="Pfam" id="PF22739">
    <property type="entry name" value="NA-iREase3"/>
    <property type="match status" value="1"/>
</dbReference>
<feature type="compositionally biased region" description="Basic and acidic residues" evidence="4">
    <location>
        <begin position="1620"/>
        <end position="1638"/>
    </location>
</feature>
<feature type="domain" description="NACHT" evidence="6">
    <location>
        <begin position="753"/>
        <end position="871"/>
    </location>
</feature>
<feature type="repeat" description="WD" evidence="3">
    <location>
        <begin position="1904"/>
        <end position="1936"/>
    </location>
</feature>
<dbReference type="Gene3D" id="3.40.50.300">
    <property type="entry name" value="P-loop containing nucleotide triphosphate hydrolases"/>
    <property type="match status" value="1"/>
</dbReference>
<feature type="region of interest" description="Disordered" evidence="4">
    <location>
        <begin position="1606"/>
        <end position="1682"/>
    </location>
</feature>
<evidence type="ECO:0000259" key="5">
    <source>
        <dbReference type="PROSITE" id="PS50104"/>
    </source>
</evidence>
<dbReference type="Pfam" id="PF00400">
    <property type="entry name" value="WD40"/>
    <property type="match status" value="9"/>
</dbReference>
<keyword evidence="8" id="KW-1185">Reference proteome</keyword>
<proteinExistence type="predicted"/>
<dbReference type="SUPFAM" id="SSF56300">
    <property type="entry name" value="Metallo-dependent phosphatases"/>
    <property type="match status" value="1"/>
</dbReference>
<dbReference type="InterPro" id="IPR007111">
    <property type="entry name" value="NACHT_NTPase"/>
</dbReference>
<dbReference type="InterPro" id="IPR054571">
    <property type="entry name" value="NA-iREase3_dom"/>
</dbReference>
<dbReference type="Pfam" id="PF00805">
    <property type="entry name" value="Pentapeptide"/>
    <property type="match status" value="1"/>
</dbReference>
<dbReference type="InterPro" id="IPR020472">
    <property type="entry name" value="WD40_PAC1"/>
</dbReference>
<feature type="repeat" description="WD" evidence="3">
    <location>
        <begin position="1862"/>
        <end position="1903"/>
    </location>
</feature>
<dbReference type="Pfam" id="PF05729">
    <property type="entry name" value="NACHT"/>
    <property type="match status" value="1"/>
</dbReference>
<feature type="repeat" description="WD" evidence="3">
    <location>
        <begin position="1694"/>
        <end position="1726"/>
    </location>
</feature>
<dbReference type="InterPro" id="IPR001680">
    <property type="entry name" value="WD40_rpt"/>
</dbReference>
<dbReference type="PROSITE" id="PS50104">
    <property type="entry name" value="TIR"/>
    <property type="match status" value="1"/>
</dbReference>
<dbReference type="GO" id="GO:0007165">
    <property type="term" value="P:signal transduction"/>
    <property type="evidence" value="ECO:0007669"/>
    <property type="project" value="InterPro"/>
</dbReference>
<feature type="compositionally biased region" description="Pro residues" evidence="4">
    <location>
        <begin position="521"/>
        <end position="536"/>
    </location>
</feature>
<dbReference type="Gene3D" id="3.60.21.10">
    <property type="match status" value="1"/>
</dbReference>
<dbReference type="InterPro" id="IPR011047">
    <property type="entry name" value="Quinoprotein_ADH-like_sf"/>
</dbReference>
<evidence type="ECO:0000256" key="2">
    <source>
        <dbReference type="ARBA" id="ARBA00022737"/>
    </source>
</evidence>
<dbReference type="SUPFAM" id="SSF50998">
    <property type="entry name" value="Quinoprotein alcohol dehydrogenase-like"/>
    <property type="match status" value="1"/>
</dbReference>
<dbReference type="InterPro" id="IPR029052">
    <property type="entry name" value="Metallo-depent_PP-like"/>
</dbReference>
<dbReference type="PROSITE" id="PS50294">
    <property type="entry name" value="WD_REPEATS_REGION"/>
    <property type="match status" value="11"/>
</dbReference>
<evidence type="ECO:0000313" key="8">
    <source>
        <dbReference type="Proteomes" id="UP000567795"/>
    </source>
</evidence>
<evidence type="ECO:0000256" key="4">
    <source>
        <dbReference type="SAM" id="MobiDB-lite"/>
    </source>
</evidence>
<feature type="repeat" description="WD" evidence="3">
    <location>
        <begin position="1820"/>
        <end position="1852"/>
    </location>
</feature>
<dbReference type="PROSITE" id="PS00678">
    <property type="entry name" value="WD_REPEATS_1"/>
    <property type="match status" value="1"/>
</dbReference>
<feature type="compositionally biased region" description="Low complexity" evidence="4">
    <location>
        <begin position="187"/>
        <end position="197"/>
    </location>
</feature>
<dbReference type="PRINTS" id="PR00320">
    <property type="entry name" value="GPROTEINBRPT"/>
</dbReference>
<dbReference type="Gene3D" id="3.40.50.10140">
    <property type="entry name" value="Toll/interleukin-1 receptor homology (TIR) domain"/>
    <property type="match status" value="1"/>
</dbReference>
<protein>
    <submittedName>
        <fullName evidence="7">WD40 repeat protein</fullName>
    </submittedName>
</protein>
<dbReference type="SUPFAM" id="SSF52540">
    <property type="entry name" value="P-loop containing nucleoside triphosphate hydrolases"/>
    <property type="match status" value="1"/>
</dbReference>
<dbReference type="EMBL" id="JACBZD010000002">
    <property type="protein sequence ID" value="NYI08305.1"/>
    <property type="molecule type" value="Genomic_DNA"/>
</dbReference>
<keyword evidence="2" id="KW-0677">Repeat</keyword>
<feature type="repeat" description="WD" evidence="3">
    <location>
        <begin position="1736"/>
        <end position="1777"/>
    </location>
</feature>
<dbReference type="Proteomes" id="UP000567795">
    <property type="component" value="Unassembled WGS sequence"/>
</dbReference>
<feature type="compositionally biased region" description="Gly residues" evidence="4">
    <location>
        <begin position="538"/>
        <end position="547"/>
    </location>
</feature>
<comment type="caution">
    <text evidence="7">The sequence shown here is derived from an EMBL/GenBank/DDBJ whole genome shotgun (WGS) entry which is preliminary data.</text>
</comment>
<dbReference type="InterPro" id="IPR015943">
    <property type="entry name" value="WD40/YVTN_repeat-like_dom_sf"/>
</dbReference>
<feature type="region of interest" description="Disordered" evidence="4">
    <location>
        <begin position="519"/>
        <end position="588"/>
    </location>
</feature>
<dbReference type="InterPro" id="IPR000157">
    <property type="entry name" value="TIR_dom"/>
</dbReference>
<accession>A0A853A1L7</accession>
<dbReference type="SMART" id="SM00255">
    <property type="entry name" value="TIR"/>
    <property type="match status" value="1"/>
</dbReference>
<dbReference type="InterPro" id="IPR001646">
    <property type="entry name" value="5peptide_repeat"/>
</dbReference>
<dbReference type="SUPFAM" id="SSF141571">
    <property type="entry name" value="Pentapeptide repeat-like"/>
    <property type="match status" value="1"/>
</dbReference>
<feature type="compositionally biased region" description="Basic and acidic residues" evidence="4">
    <location>
        <begin position="558"/>
        <end position="567"/>
    </location>
</feature>
<dbReference type="PROSITE" id="PS50082">
    <property type="entry name" value="WD_REPEATS_2"/>
    <property type="match status" value="12"/>
</dbReference>
<evidence type="ECO:0000313" key="7">
    <source>
        <dbReference type="EMBL" id="NYI08305.1"/>
    </source>
</evidence>
<dbReference type="SMART" id="SM00320">
    <property type="entry name" value="WD40"/>
    <property type="match status" value="15"/>
</dbReference>
<gene>
    <name evidence="7" type="ORF">FHU37_005334</name>
</gene>
<dbReference type="Gene3D" id="2.130.10.10">
    <property type="entry name" value="YVTN repeat-like/Quinoprotein amine dehydrogenase"/>
    <property type="match status" value="6"/>
</dbReference>
<dbReference type="InterPro" id="IPR027417">
    <property type="entry name" value="P-loop_NTPase"/>
</dbReference>
<reference evidence="7 8" key="1">
    <citation type="submission" date="2020-07" db="EMBL/GenBank/DDBJ databases">
        <title>Sequencing the genomes of 1000 actinobacteria strains.</title>
        <authorList>
            <person name="Klenk H.-P."/>
        </authorList>
    </citation>
    <scope>NUCLEOTIDE SEQUENCE [LARGE SCALE GENOMIC DNA]</scope>
    <source>
        <strain evidence="7 8">DSM 42178</strain>
    </source>
</reference>
<dbReference type="InterPro" id="IPR036322">
    <property type="entry name" value="WD40_repeat_dom_sf"/>
</dbReference>
<dbReference type="Pfam" id="PF13360">
    <property type="entry name" value="PQQ_2"/>
    <property type="match status" value="1"/>
</dbReference>
<organism evidence="7 8">
    <name type="scientific">Allostreptomyces psammosilenae</name>
    <dbReference type="NCBI Taxonomy" id="1892865"/>
    <lineage>
        <taxon>Bacteria</taxon>
        <taxon>Bacillati</taxon>
        <taxon>Actinomycetota</taxon>
        <taxon>Actinomycetes</taxon>
        <taxon>Kitasatosporales</taxon>
        <taxon>Streptomycetaceae</taxon>
        <taxon>Allostreptomyces</taxon>
    </lineage>
</organism>
<dbReference type="Pfam" id="PF13676">
    <property type="entry name" value="TIR_2"/>
    <property type="match status" value="1"/>
</dbReference>
<feature type="domain" description="TIR" evidence="5">
    <location>
        <begin position="12"/>
        <end position="145"/>
    </location>
</feature>
<feature type="repeat" description="WD" evidence="3">
    <location>
        <begin position="1336"/>
        <end position="1375"/>
    </location>
</feature>
<dbReference type="PANTHER" id="PTHR19879:SF9">
    <property type="entry name" value="TRANSCRIPTION INITIATION FACTOR TFIID SUBUNIT 5"/>
    <property type="match status" value="1"/>
</dbReference>
<keyword evidence="1 3" id="KW-0853">WD repeat</keyword>
<feature type="repeat" description="WD" evidence="3">
    <location>
        <begin position="1418"/>
        <end position="1459"/>
    </location>
</feature>